<feature type="binding site" evidence="6">
    <location>
        <position position="111"/>
    </location>
    <ligand>
        <name>substrate</name>
    </ligand>
</feature>
<comment type="similarity">
    <text evidence="1 6">Belongs to the pyridoxamine 5'-phosphate oxidase family.</text>
</comment>
<evidence type="ECO:0000256" key="1">
    <source>
        <dbReference type="ARBA" id="ARBA00007301"/>
    </source>
</evidence>
<comment type="pathway">
    <text evidence="6">Cofactor metabolism; pyridoxal 5'-phosphate salvage; pyridoxal 5'-phosphate from pyridoxine 5'-phosphate: step 1/1.</text>
</comment>
<feature type="domain" description="Pyridoxamine 5'-phosphate oxidase N-terminal" evidence="7">
    <location>
        <begin position="22"/>
        <end position="140"/>
    </location>
</feature>
<feature type="binding site" evidence="6">
    <location>
        <position position="67"/>
    </location>
    <ligand>
        <name>FMN</name>
        <dbReference type="ChEBI" id="CHEBI:58210"/>
    </ligand>
</feature>
<feature type="binding site" evidence="6">
    <location>
        <position position="50"/>
    </location>
    <ligand>
        <name>substrate</name>
    </ligand>
</feature>
<dbReference type="InterPro" id="IPR012349">
    <property type="entry name" value="Split_barrel_FMN-bd"/>
</dbReference>
<dbReference type="PANTHER" id="PTHR10851:SF0">
    <property type="entry name" value="PYRIDOXINE-5'-PHOSPHATE OXIDASE"/>
    <property type="match status" value="1"/>
</dbReference>
<keyword evidence="10" id="KW-1185">Reference proteome</keyword>
<sequence length="196" mass="21924">MFPGPDDDPFRCFAAWLAEAEESEPNDPNAMALATVDADGLPSVRMVLLKGADPSGFVFYTNLDSRKGGELAGNPQAALLFHWKSRRRQIRAEGAVTPVTEEEADAYFASRARPSQIGAWASKQSQALESRYALERAVAAETARFGVSKVPRPPHWSGFRLSPSRIEFWQDGKFRLHDRAQYTRDGEGWSYTRLYP</sequence>
<dbReference type="PIRSF" id="PIRSF000190">
    <property type="entry name" value="Pyd_amn-ph_oxd"/>
    <property type="match status" value="1"/>
</dbReference>
<feature type="binding site" evidence="6">
    <location>
        <begin position="45"/>
        <end position="50"/>
    </location>
    <ligand>
        <name>FMN</name>
        <dbReference type="ChEBI" id="CHEBI:58210"/>
    </ligand>
</feature>
<proteinExistence type="inferred from homology"/>
<reference evidence="10" key="1">
    <citation type="journal article" date="2019" name="Int. J. Syst. Evol. Microbiol.">
        <title>The Global Catalogue of Microorganisms (GCM) 10K type strain sequencing project: providing services to taxonomists for standard genome sequencing and annotation.</title>
        <authorList>
            <consortium name="The Broad Institute Genomics Platform"/>
            <consortium name="The Broad Institute Genome Sequencing Center for Infectious Disease"/>
            <person name="Wu L."/>
            <person name="Ma J."/>
        </authorList>
    </citation>
    <scope>NUCLEOTIDE SEQUENCE [LARGE SCALE GENOMIC DNA]</scope>
    <source>
        <strain evidence="10">KCTC 42964</strain>
    </source>
</reference>
<evidence type="ECO:0000256" key="3">
    <source>
        <dbReference type="ARBA" id="ARBA00022643"/>
    </source>
</evidence>
<evidence type="ECO:0000256" key="2">
    <source>
        <dbReference type="ARBA" id="ARBA00022630"/>
    </source>
</evidence>
<comment type="pathway">
    <text evidence="6">Cofactor metabolism; pyridoxal 5'-phosphate salvage; pyridoxal 5'-phosphate from pyridoxamine 5'-phosphate: step 1/1.</text>
</comment>
<evidence type="ECO:0000256" key="6">
    <source>
        <dbReference type="HAMAP-Rule" id="MF_01629"/>
    </source>
</evidence>
<keyword evidence="2 6" id="KW-0285">Flavoprotein</keyword>
<feature type="binding site" evidence="6">
    <location>
        <position position="169"/>
    </location>
    <ligand>
        <name>FMN</name>
        <dbReference type="ChEBI" id="CHEBI:58210"/>
    </ligand>
</feature>
<dbReference type="HAMAP" id="MF_01629">
    <property type="entry name" value="PdxH"/>
    <property type="match status" value="1"/>
</dbReference>
<dbReference type="Pfam" id="PF10590">
    <property type="entry name" value="PNP_phzG_C"/>
    <property type="match status" value="1"/>
</dbReference>
<dbReference type="GO" id="GO:0004733">
    <property type="term" value="F:pyridoxamine phosphate oxidase activity"/>
    <property type="evidence" value="ECO:0007669"/>
    <property type="project" value="UniProtKB-EC"/>
</dbReference>
<feature type="binding site" evidence="6">
    <location>
        <position position="66"/>
    </location>
    <ligand>
        <name>FMN</name>
        <dbReference type="ChEBI" id="CHEBI:58210"/>
    </ligand>
</feature>
<comment type="function">
    <text evidence="6">Catalyzes the oxidation of either pyridoxine 5'-phosphate (PNP) or pyridoxamine 5'-phosphate (PMP) into pyridoxal 5'-phosphate (PLP).</text>
</comment>
<dbReference type="SUPFAM" id="SSF50475">
    <property type="entry name" value="FMN-binding split barrel"/>
    <property type="match status" value="1"/>
</dbReference>
<dbReference type="NCBIfam" id="NF004231">
    <property type="entry name" value="PRK05679.1"/>
    <property type="match status" value="1"/>
</dbReference>
<feature type="binding site" evidence="6">
    <location>
        <begin position="60"/>
        <end position="61"/>
    </location>
    <ligand>
        <name>FMN</name>
        <dbReference type="ChEBI" id="CHEBI:58210"/>
    </ligand>
</feature>
<dbReference type="InterPro" id="IPR019740">
    <property type="entry name" value="Pyridox_Oxase_CS"/>
</dbReference>
<feature type="binding site" evidence="6">
    <location>
        <begin position="175"/>
        <end position="177"/>
    </location>
    <ligand>
        <name>substrate</name>
    </ligand>
</feature>
<feature type="binding site" evidence="6">
    <location>
        <position position="89"/>
    </location>
    <ligand>
        <name>FMN</name>
        <dbReference type="ChEBI" id="CHEBI:58210"/>
    </ligand>
</feature>
<keyword evidence="4 6" id="KW-0560">Oxidoreductase</keyword>
<comment type="catalytic activity">
    <reaction evidence="6">
        <text>pyridoxine 5'-phosphate + O2 = pyridoxal 5'-phosphate + H2O2</text>
        <dbReference type="Rhea" id="RHEA:15149"/>
        <dbReference type="ChEBI" id="CHEBI:15379"/>
        <dbReference type="ChEBI" id="CHEBI:16240"/>
        <dbReference type="ChEBI" id="CHEBI:58589"/>
        <dbReference type="ChEBI" id="CHEBI:597326"/>
        <dbReference type="EC" id="1.4.3.5"/>
    </reaction>
</comment>
<dbReference type="Gene3D" id="2.30.110.10">
    <property type="entry name" value="Electron Transport, Fmn-binding Protein, Chain A"/>
    <property type="match status" value="1"/>
</dbReference>
<feature type="binding site" evidence="6">
    <location>
        <position position="115"/>
    </location>
    <ligand>
        <name>substrate</name>
    </ligand>
</feature>
<feature type="binding site" evidence="6">
    <location>
        <position position="107"/>
    </location>
    <ligand>
        <name>substrate</name>
    </ligand>
</feature>
<comment type="subunit">
    <text evidence="6">Homodimer.</text>
</comment>
<dbReference type="InterPro" id="IPR000659">
    <property type="entry name" value="Pyridox_Oxase"/>
</dbReference>
<comment type="catalytic activity">
    <reaction evidence="6">
        <text>pyridoxamine 5'-phosphate + O2 + H2O = pyridoxal 5'-phosphate + H2O2 + NH4(+)</text>
        <dbReference type="Rhea" id="RHEA:15817"/>
        <dbReference type="ChEBI" id="CHEBI:15377"/>
        <dbReference type="ChEBI" id="CHEBI:15379"/>
        <dbReference type="ChEBI" id="CHEBI:16240"/>
        <dbReference type="ChEBI" id="CHEBI:28938"/>
        <dbReference type="ChEBI" id="CHEBI:58451"/>
        <dbReference type="ChEBI" id="CHEBI:597326"/>
        <dbReference type="EC" id="1.4.3.5"/>
    </reaction>
</comment>
<comment type="caution">
    <text evidence="9">The sequence shown here is derived from an EMBL/GenBank/DDBJ whole genome shotgun (WGS) entry which is preliminary data.</text>
</comment>
<organism evidence="9 10">
    <name type="scientific">Marinibaculum pumilum</name>
    <dbReference type="NCBI Taxonomy" id="1766165"/>
    <lineage>
        <taxon>Bacteria</taxon>
        <taxon>Pseudomonadati</taxon>
        <taxon>Pseudomonadota</taxon>
        <taxon>Alphaproteobacteria</taxon>
        <taxon>Rhodospirillales</taxon>
        <taxon>Rhodospirillaceae</taxon>
        <taxon>Marinibaculum</taxon>
    </lineage>
</organism>
<keyword evidence="3 6" id="KW-0288">FMN</keyword>
<evidence type="ECO:0000259" key="7">
    <source>
        <dbReference type="Pfam" id="PF01243"/>
    </source>
</evidence>
<dbReference type="Proteomes" id="UP001595528">
    <property type="component" value="Unassembled WGS sequence"/>
</dbReference>
<dbReference type="EMBL" id="JBHRTR010000054">
    <property type="protein sequence ID" value="MFC3231542.1"/>
    <property type="molecule type" value="Genomic_DNA"/>
</dbReference>
<evidence type="ECO:0000313" key="10">
    <source>
        <dbReference type="Proteomes" id="UP001595528"/>
    </source>
</evidence>
<gene>
    <name evidence="6 9" type="primary">pdxH</name>
    <name evidence="9" type="ORF">ACFOGJ_30120</name>
</gene>
<keyword evidence="5 6" id="KW-0664">Pyridoxine biosynthesis</keyword>
<dbReference type="InterPro" id="IPR019576">
    <property type="entry name" value="Pyridoxamine_oxidase_dimer_C"/>
</dbReference>
<feature type="binding site" evidence="6">
    <location>
        <begin position="124"/>
        <end position="125"/>
    </location>
    <ligand>
        <name>FMN</name>
        <dbReference type="ChEBI" id="CHEBI:58210"/>
    </ligand>
</feature>
<dbReference type="RefSeq" id="WP_379907040.1">
    <property type="nucleotide sequence ID" value="NZ_JBHRTR010000054.1"/>
</dbReference>
<dbReference type="InterPro" id="IPR011576">
    <property type="entry name" value="Pyridox_Oxase_N"/>
</dbReference>
<evidence type="ECO:0000256" key="5">
    <source>
        <dbReference type="ARBA" id="ARBA00023096"/>
    </source>
</evidence>
<evidence type="ECO:0000313" key="9">
    <source>
        <dbReference type="EMBL" id="MFC3231542.1"/>
    </source>
</evidence>
<dbReference type="PROSITE" id="PS01064">
    <property type="entry name" value="PYRIDOX_OXIDASE"/>
    <property type="match status" value="1"/>
</dbReference>
<comment type="cofactor">
    <cofactor evidence="6">
        <name>FMN</name>
        <dbReference type="ChEBI" id="CHEBI:58210"/>
    </cofactor>
    <text evidence="6">Binds 1 FMN per subunit.</text>
</comment>
<feature type="domain" description="Pyridoxine 5'-phosphate oxidase dimerisation C-terminal" evidence="8">
    <location>
        <begin position="156"/>
        <end position="196"/>
    </location>
</feature>
<name>A0ABV7LBB5_9PROT</name>
<evidence type="ECO:0000259" key="8">
    <source>
        <dbReference type="Pfam" id="PF10590"/>
    </source>
</evidence>
<accession>A0ABV7LBB5</accession>
<dbReference type="EC" id="1.4.3.5" evidence="6"/>
<evidence type="ECO:0000256" key="4">
    <source>
        <dbReference type="ARBA" id="ARBA00023002"/>
    </source>
</evidence>
<dbReference type="PANTHER" id="PTHR10851">
    <property type="entry name" value="PYRIDOXINE-5-PHOSPHATE OXIDASE"/>
    <property type="match status" value="1"/>
</dbReference>
<protein>
    <recommendedName>
        <fullName evidence="6">Pyridoxine/pyridoxamine 5'-phosphate oxidase</fullName>
        <ecNumber evidence="6">1.4.3.5</ecNumber>
    </recommendedName>
    <alternativeName>
        <fullName evidence="6">PNP/PMP oxidase</fullName>
        <shortName evidence="6">PNPOx</shortName>
    </alternativeName>
    <alternativeName>
        <fullName evidence="6">Pyridoxal 5'-phosphate synthase</fullName>
    </alternativeName>
</protein>
<dbReference type="NCBIfam" id="TIGR00558">
    <property type="entry name" value="pdxH"/>
    <property type="match status" value="1"/>
</dbReference>
<feature type="binding site" evidence="6">
    <location>
        <position position="179"/>
    </location>
    <ligand>
        <name>FMN</name>
        <dbReference type="ChEBI" id="CHEBI:58210"/>
    </ligand>
</feature>
<dbReference type="Pfam" id="PF01243">
    <property type="entry name" value="PNPOx_N"/>
    <property type="match status" value="1"/>
</dbReference>